<dbReference type="PANTHER" id="PTHR42925">
    <property type="entry name" value="MULTIDRUG AND TOXIN EFFLUX PROTEIN MATE FAMILY"/>
    <property type="match status" value="1"/>
</dbReference>
<keyword evidence="6 7" id="KW-0472">Membrane</keyword>
<feature type="transmembrane region" description="Helical" evidence="7">
    <location>
        <begin position="202"/>
        <end position="225"/>
    </location>
</feature>
<keyword evidence="2" id="KW-0813">Transport</keyword>
<dbReference type="GO" id="GO:0015297">
    <property type="term" value="F:antiporter activity"/>
    <property type="evidence" value="ECO:0007669"/>
    <property type="project" value="InterPro"/>
</dbReference>
<feature type="transmembrane region" description="Helical" evidence="7">
    <location>
        <begin position="368"/>
        <end position="391"/>
    </location>
</feature>
<sequence length="460" mass="51390">MTGTTYEQKETFFTKDKAFYRTFWGMTLVVALQNLVAFSVNMTDNIMLGNYSQEALSGAAIVNQIFFVVQQITFGIGNAMVMLGSQYWGRKKTGPICEITGIALKIGFIFSAIIVLACSFFPVEFLRLFTNSTPIIQEGCDYLYLMQWTFVLFIFSSILMSTLRSVETVKISFYISVMSLIVNAGINYTLIFGNFGFPQMGITGAAVGTLAARILELAVIVFYLFKLDTKIRIFTYGNIFKSSAVLKKDFYKVLIPIIINQTLWAVSIPIQTAILGHLSDDAIAANSISSTFFQYLKVIVIALSSASSVLIGIAIGRGDMARVRSDARTMSVIYVVVGVILAIVLYLLRYPLLSLYQLTDTAMVLSLNLIIVMSFVMVGMAYQMPVLVGIIQGGGDTNFVVKLNIISMWLIVMPLSFLAAFVWHWPVELVVLVIQSDQIFKCLPAFIRFRSYKWIRNLTR</sequence>
<dbReference type="PANTHER" id="PTHR42925:SF2">
    <property type="entry name" value="NA+ DRIVEN MULTIDRUG EFFLUX PUMP"/>
    <property type="match status" value="1"/>
</dbReference>
<dbReference type="GO" id="GO:0042910">
    <property type="term" value="F:xenobiotic transmembrane transporter activity"/>
    <property type="evidence" value="ECO:0007669"/>
    <property type="project" value="InterPro"/>
</dbReference>
<evidence type="ECO:0000256" key="7">
    <source>
        <dbReference type="SAM" id="Phobius"/>
    </source>
</evidence>
<evidence type="ECO:0000256" key="1">
    <source>
        <dbReference type="ARBA" id="ARBA00004651"/>
    </source>
</evidence>
<feature type="transmembrane region" description="Helical" evidence="7">
    <location>
        <begin position="171"/>
        <end position="190"/>
    </location>
</feature>
<evidence type="ECO:0000256" key="6">
    <source>
        <dbReference type="ARBA" id="ARBA00023136"/>
    </source>
</evidence>
<feature type="transmembrane region" description="Helical" evidence="7">
    <location>
        <begin position="327"/>
        <end position="348"/>
    </location>
</feature>
<dbReference type="InterPro" id="IPR047135">
    <property type="entry name" value="YsiQ"/>
</dbReference>
<dbReference type="EMBL" id="DYVR01000174">
    <property type="protein sequence ID" value="HJF85263.1"/>
    <property type="molecule type" value="Genomic_DNA"/>
</dbReference>
<evidence type="ECO:0000313" key="9">
    <source>
        <dbReference type="Proteomes" id="UP000780768"/>
    </source>
</evidence>
<organism evidence="8 9">
    <name type="scientific">Megamonas hypermegale</name>
    <dbReference type="NCBI Taxonomy" id="158847"/>
    <lineage>
        <taxon>Bacteria</taxon>
        <taxon>Bacillati</taxon>
        <taxon>Bacillota</taxon>
        <taxon>Negativicutes</taxon>
        <taxon>Selenomonadales</taxon>
        <taxon>Selenomonadaceae</taxon>
        <taxon>Megamonas</taxon>
    </lineage>
</organism>
<comment type="caution">
    <text evidence="8">The sequence shown here is derived from an EMBL/GenBank/DDBJ whole genome shotgun (WGS) entry which is preliminary data.</text>
</comment>
<evidence type="ECO:0000256" key="2">
    <source>
        <dbReference type="ARBA" id="ARBA00022448"/>
    </source>
</evidence>
<feature type="transmembrane region" description="Helical" evidence="7">
    <location>
        <begin position="18"/>
        <end position="40"/>
    </location>
</feature>
<proteinExistence type="predicted"/>
<evidence type="ECO:0000256" key="4">
    <source>
        <dbReference type="ARBA" id="ARBA00022692"/>
    </source>
</evidence>
<evidence type="ECO:0000256" key="5">
    <source>
        <dbReference type="ARBA" id="ARBA00022989"/>
    </source>
</evidence>
<dbReference type="GO" id="GO:0005886">
    <property type="term" value="C:plasma membrane"/>
    <property type="evidence" value="ECO:0007669"/>
    <property type="project" value="UniProtKB-SubCell"/>
</dbReference>
<dbReference type="NCBIfam" id="TIGR00797">
    <property type="entry name" value="matE"/>
    <property type="match status" value="1"/>
</dbReference>
<reference evidence="8" key="2">
    <citation type="submission" date="2021-09" db="EMBL/GenBank/DDBJ databases">
        <authorList>
            <person name="Gilroy R."/>
        </authorList>
    </citation>
    <scope>NUCLEOTIDE SEQUENCE</scope>
    <source>
        <strain evidence="8">7318</strain>
    </source>
</reference>
<feature type="transmembrane region" description="Helical" evidence="7">
    <location>
        <begin position="295"/>
        <end position="315"/>
    </location>
</feature>
<dbReference type="InterPro" id="IPR002528">
    <property type="entry name" value="MATE_fam"/>
</dbReference>
<accession>A0A921HPM1</accession>
<feature type="transmembrane region" description="Helical" evidence="7">
    <location>
        <begin position="403"/>
        <end position="423"/>
    </location>
</feature>
<name>A0A921HPM1_9FIRM</name>
<comment type="subcellular location">
    <subcellularLocation>
        <location evidence="1">Cell membrane</location>
        <topology evidence="1">Multi-pass membrane protein</topology>
    </subcellularLocation>
</comment>
<dbReference type="InterPro" id="IPR048279">
    <property type="entry name" value="MdtK-like"/>
</dbReference>
<keyword evidence="4 7" id="KW-0812">Transmembrane</keyword>
<evidence type="ECO:0000256" key="3">
    <source>
        <dbReference type="ARBA" id="ARBA00022475"/>
    </source>
</evidence>
<dbReference type="PIRSF" id="PIRSF006603">
    <property type="entry name" value="DinF"/>
    <property type="match status" value="1"/>
</dbReference>
<feature type="transmembrane region" description="Helical" evidence="7">
    <location>
        <begin position="253"/>
        <end position="275"/>
    </location>
</feature>
<protein>
    <submittedName>
        <fullName evidence="8">MATE family efflux transporter</fullName>
    </submittedName>
</protein>
<reference evidence="8" key="1">
    <citation type="journal article" date="2021" name="PeerJ">
        <title>Extensive microbial diversity within the chicken gut microbiome revealed by metagenomics and culture.</title>
        <authorList>
            <person name="Gilroy R."/>
            <person name="Ravi A."/>
            <person name="Getino M."/>
            <person name="Pursley I."/>
            <person name="Horton D.L."/>
            <person name="Alikhan N.F."/>
            <person name="Baker D."/>
            <person name="Gharbi K."/>
            <person name="Hall N."/>
            <person name="Watson M."/>
            <person name="Adriaenssens E.M."/>
            <person name="Foster-Nyarko E."/>
            <person name="Jarju S."/>
            <person name="Secka A."/>
            <person name="Antonio M."/>
            <person name="Oren A."/>
            <person name="Chaudhuri R.R."/>
            <person name="La Ragione R."/>
            <person name="Hildebrand F."/>
            <person name="Pallen M.J."/>
        </authorList>
    </citation>
    <scope>NUCLEOTIDE SEQUENCE</scope>
    <source>
        <strain evidence="8">7318</strain>
    </source>
</reference>
<gene>
    <name evidence="8" type="ORF">K8V65_06350</name>
</gene>
<feature type="transmembrane region" description="Helical" evidence="7">
    <location>
        <begin position="102"/>
        <end position="122"/>
    </location>
</feature>
<feature type="transmembrane region" description="Helical" evidence="7">
    <location>
        <begin position="142"/>
        <end position="159"/>
    </location>
</feature>
<dbReference type="Proteomes" id="UP000780768">
    <property type="component" value="Unassembled WGS sequence"/>
</dbReference>
<dbReference type="AlphaFoldDB" id="A0A921HPM1"/>
<keyword evidence="3" id="KW-1003">Cell membrane</keyword>
<keyword evidence="5 7" id="KW-1133">Transmembrane helix</keyword>
<dbReference type="Pfam" id="PF01554">
    <property type="entry name" value="MatE"/>
    <property type="match status" value="2"/>
</dbReference>
<evidence type="ECO:0000313" key="8">
    <source>
        <dbReference type="EMBL" id="HJF85263.1"/>
    </source>
</evidence>
<feature type="transmembrane region" description="Helical" evidence="7">
    <location>
        <begin position="60"/>
        <end position="81"/>
    </location>
</feature>